<evidence type="ECO:0000256" key="8">
    <source>
        <dbReference type="ARBA" id="ARBA00023306"/>
    </source>
</evidence>
<keyword evidence="5 10" id="KW-0067">ATP-binding</keyword>
<dbReference type="Pfam" id="PF08245">
    <property type="entry name" value="Mur_ligase_M"/>
    <property type="match status" value="1"/>
</dbReference>
<dbReference type="InterPro" id="IPR005863">
    <property type="entry name" value="UDP-N-AcMur_synth"/>
</dbReference>
<dbReference type="AlphaFoldDB" id="A0A1E5Q9Q5"/>
<dbReference type="Pfam" id="PF02875">
    <property type="entry name" value="Mur_ligase_C"/>
    <property type="match status" value="1"/>
</dbReference>
<keyword evidence="4 10" id="KW-0547">Nucleotide-binding</keyword>
<evidence type="ECO:0000256" key="7">
    <source>
        <dbReference type="ARBA" id="ARBA00022984"/>
    </source>
</evidence>
<dbReference type="SUPFAM" id="SSF53623">
    <property type="entry name" value="MurD-like peptide ligases, catalytic domain"/>
    <property type="match status" value="1"/>
</dbReference>
<dbReference type="InterPro" id="IPR000713">
    <property type="entry name" value="Mur_ligase_N"/>
</dbReference>
<dbReference type="Gene3D" id="3.90.190.20">
    <property type="entry name" value="Mur ligase, C-terminal domain"/>
    <property type="match status" value="1"/>
</dbReference>
<evidence type="ECO:0000256" key="2">
    <source>
        <dbReference type="ARBA" id="ARBA00022598"/>
    </source>
</evidence>
<keyword evidence="16" id="KW-1185">Reference proteome</keyword>
<reference evidence="16" key="1">
    <citation type="submission" date="2016-07" db="EMBL/GenBank/DDBJ databases">
        <authorList>
            <person name="Florea S."/>
            <person name="Webb J.S."/>
            <person name="Jaromczyk J."/>
            <person name="Schardl C.L."/>
        </authorList>
    </citation>
    <scope>NUCLEOTIDE SEQUENCE [LARGE SCALE GENOMIC DNA]</scope>
    <source>
        <strain evidence="16">MV-1</strain>
    </source>
</reference>
<dbReference type="InterPro" id="IPR036615">
    <property type="entry name" value="Mur_ligase_C_dom_sf"/>
</dbReference>
<dbReference type="EMBL" id="MCGG01000018">
    <property type="protein sequence ID" value="OEJ67897.1"/>
    <property type="molecule type" value="Genomic_DNA"/>
</dbReference>
<comment type="catalytic activity">
    <reaction evidence="10 11">
        <text>D-alanyl-D-alanine + UDP-N-acetyl-alpha-D-muramoyl-L-alanyl-gamma-D-glutamyl-meso-2,6-diaminopimelate + ATP = UDP-N-acetyl-alpha-D-muramoyl-L-alanyl-gamma-D-glutamyl-meso-2,6-diaminopimeloyl-D-alanyl-D-alanine + ADP + phosphate + H(+)</text>
        <dbReference type="Rhea" id="RHEA:28374"/>
        <dbReference type="ChEBI" id="CHEBI:15378"/>
        <dbReference type="ChEBI" id="CHEBI:30616"/>
        <dbReference type="ChEBI" id="CHEBI:43474"/>
        <dbReference type="ChEBI" id="CHEBI:57822"/>
        <dbReference type="ChEBI" id="CHEBI:61386"/>
        <dbReference type="ChEBI" id="CHEBI:83905"/>
        <dbReference type="ChEBI" id="CHEBI:456216"/>
        <dbReference type="EC" id="6.3.2.10"/>
    </reaction>
</comment>
<evidence type="ECO:0000256" key="3">
    <source>
        <dbReference type="ARBA" id="ARBA00022618"/>
    </source>
</evidence>
<dbReference type="STRING" id="28181.BEN30_07815"/>
<evidence type="ECO:0000259" key="14">
    <source>
        <dbReference type="Pfam" id="PF08245"/>
    </source>
</evidence>
<dbReference type="PANTHER" id="PTHR43024:SF1">
    <property type="entry name" value="UDP-N-ACETYLMURAMOYL-TRIPEPTIDE--D-ALANYL-D-ALANINE LIGASE"/>
    <property type="match status" value="1"/>
</dbReference>
<dbReference type="RefSeq" id="WP_069957486.1">
    <property type="nucleotide sequence ID" value="NZ_MCGG01000018.1"/>
</dbReference>
<dbReference type="Gene3D" id="3.40.1190.10">
    <property type="entry name" value="Mur-like, catalytic domain"/>
    <property type="match status" value="1"/>
</dbReference>
<keyword evidence="3 10" id="KW-0132">Cell division</keyword>
<dbReference type="GO" id="GO:0051301">
    <property type="term" value="P:cell division"/>
    <property type="evidence" value="ECO:0007669"/>
    <property type="project" value="UniProtKB-KW"/>
</dbReference>
<dbReference type="NCBIfam" id="NF010693">
    <property type="entry name" value="PRK14093.1"/>
    <property type="match status" value="1"/>
</dbReference>
<evidence type="ECO:0000256" key="1">
    <source>
        <dbReference type="ARBA" id="ARBA00022490"/>
    </source>
</evidence>
<dbReference type="OrthoDB" id="9800958at2"/>
<sequence length="477" mass="49976">MIKVTDTLWTSEDAAHATAGEVHPAWRASGVSINTRSLQPGDLFIALQGPNVDGHDFVADAFEKGAACAAVCHRPPVLDPDAPLLVVDDTMEALESLGRAARDRLDHAKVIAVTGSVGKTGTKEALKLVLSRQGKTSASEGSLNNHWGLPLSLARTPSDTDFAILEMGMNHPGELTPLSEMARPHVCVVTTIAPAHTEFFADANAIADAKAEIFKGAVQGGVAVLNADIPEHDRLVKAAKAAGLQDIVSFGGSGNADFRLLECTLNAHGSEVKALTPLGEISYTLGVPGRHWVINSLCVLASVYGAEGDVAEAATVLSELSAPSGRGQKFEIVTENGSFVLIDESYNASPASMRAAMAVLGAQPIKLGARRIAVLGDMLEMGETSPQLHTDLAQVFQDNSIDLAFLAGEAMAHMWAALPASVRGAHSEKSVTLIDVVCQAVRPGDVVMIKGSAGMRMGQIVNALKSLNTSHLAKREA</sequence>
<feature type="domain" description="Mur ligase central" evidence="14">
    <location>
        <begin position="113"/>
        <end position="302"/>
    </location>
</feature>
<feature type="domain" description="Mur ligase C-terminal" evidence="13">
    <location>
        <begin position="330"/>
        <end position="452"/>
    </location>
</feature>
<dbReference type="GO" id="GO:0047480">
    <property type="term" value="F:UDP-N-acetylmuramoyl-tripeptide-D-alanyl-D-alanine ligase activity"/>
    <property type="evidence" value="ECO:0007669"/>
    <property type="project" value="UniProtKB-UniRule"/>
</dbReference>
<accession>A0A1E5Q9Q5</accession>
<feature type="domain" description="Mur ligase N-terminal catalytic" evidence="12">
    <location>
        <begin position="29"/>
        <end position="97"/>
    </location>
</feature>
<dbReference type="Gene3D" id="3.40.1390.10">
    <property type="entry name" value="MurE/MurF, N-terminal domain"/>
    <property type="match status" value="1"/>
</dbReference>
<dbReference type="NCBIfam" id="TIGR01143">
    <property type="entry name" value="murF"/>
    <property type="match status" value="1"/>
</dbReference>
<comment type="caution">
    <text evidence="15">The sequence shown here is derived from an EMBL/GenBank/DDBJ whole genome shotgun (WGS) entry which is preliminary data.</text>
</comment>
<evidence type="ECO:0000259" key="12">
    <source>
        <dbReference type="Pfam" id="PF01225"/>
    </source>
</evidence>
<evidence type="ECO:0000256" key="4">
    <source>
        <dbReference type="ARBA" id="ARBA00022741"/>
    </source>
</evidence>
<dbReference type="SUPFAM" id="SSF53244">
    <property type="entry name" value="MurD-like peptide ligases, peptide-binding domain"/>
    <property type="match status" value="1"/>
</dbReference>
<proteinExistence type="inferred from homology"/>
<dbReference type="InterPro" id="IPR036565">
    <property type="entry name" value="Mur-like_cat_sf"/>
</dbReference>
<evidence type="ECO:0000256" key="10">
    <source>
        <dbReference type="HAMAP-Rule" id="MF_02019"/>
    </source>
</evidence>
<dbReference type="EC" id="6.3.2.10" evidence="10 11"/>
<dbReference type="PANTHER" id="PTHR43024">
    <property type="entry name" value="UDP-N-ACETYLMURAMOYL-TRIPEPTIDE--D-ALANYL-D-ALANINE LIGASE"/>
    <property type="match status" value="1"/>
</dbReference>
<dbReference type="GO" id="GO:0008360">
    <property type="term" value="P:regulation of cell shape"/>
    <property type="evidence" value="ECO:0007669"/>
    <property type="project" value="UniProtKB-KW"/>
</dbReference>
<dbReference type="GO" id="GO:0005524">
    <property type="term" value="F:ATP binding"/>
    <property type="evidence" value="ECO:0007669"/>
    <property type="project" value="UniProtKB-UniRule"/>
</dbReference>
<evidence type="ECO:0000256" key="5">
    <source>
        <dbReference type="ARBA" id="ARBA00022840"/>
    </source>
</evidence>
<keyword evidence="7 10" id="KW-0573">Peptidoglycan synthesis</keyword>
<dbReference type="InterPro" id="IPR051046">
    <property type="entry name" value="MurCDEF_CellWall_CoF430Synth"/>
</dbReference>
<dbReference type="InterPro" id="IPR004101">
    <property type="entry name" value="Mur_ligase_C"/>
</dbReference>
<dbReference type="InterPro" id="IPR013221">
    <property type="entry name" value="Mur_ligase_cen"/>
</dbReference>
<gene>
    <name evidence="10" type="primary">murF</name>
    <name evidence="15" type="ORF">BEN30_07815</name>
</gene>
<dbReference type="GO" id="GO:0071555">
    <property type="term" value="P:cell wall organization"/>
    <property type="evidence" value="ECO:0007669"/>
    <property type="project" value="UniProtKB-KW"/>
</dbReference>
<evidence type="ECO:0000256" key="11">
    <source>
        <dbReference type="RuleBase" id="RU004136"/>
    </source>
</evidence>
<dbReference type="Pfam" id="PF01225">
    <property type="entry name" value="Mur_ligase"/>
    <property type="match status" value="1"/>
</dbReference>
<evidence type="ECO:0000259" key="13">
    <source>
        <dbReference type="Pfam" id="PF02875"/>
    </source>
</evidence>
<keyword evidence="9 10" id="KW-0961">Cell wall biogenesis/degradation</keyword>
<organism evidence="15 16">
    <name type="scientific">Magnetovibrio blakemorei</name>
    <dbReference type="NCBI Taxonomy" id="28181"/>
    <lineage>
        <taxon>Bacteria</taxon>
        <taxon>Pseudomonadati</taxon>
        <taxon>Pseudomonadota</taxon>
        <taxon>Alphaproteobacteria</taxon>
        <taxon>Rhodospirillales</taxon>
        <taxon>Magnetovibrionaceae</taxon>
        <taxon>Magnetovibrio</taxon>
    </lineage>
</organism>
<keyword evidence="8 10" id="KW-0131">Cell cycle</keyword>
<comment type="function">
    <text evidence="10 11">Involved in cell wall formation. Catalyzes the final step in the synthesis of UDP-N-acetylmuramoyl-pentapeptide, the precursor of murein.</text>
</comment>
<dbReference type="GO" id="GO:0005737">
    <property type="term" value="C:cytoplasm"/>
    <property type="evidence" value="ECO:0007669"/>
    <property type="project" value="UniProtKB-SubCell"/>
</dbReference>
<dbReference type="InterPro" id="IPR035911">
    <property type="entry name" value="MurE/MurF_N"/>
</dbReference>
<evidence type="ECO:0000256" key="9">
    <source>
        <dbReference type="ARBA" id="ARBA00023316"/>
    </source>
</evidence>
<name>A0A1E5Q9Q5_9PROT</name>
<keyword evidence="1 10" id="KW-0963">Cytoplasm</keyword>
<evidence type="ECO:0000313" key="16">
    <source>
        <dbReference type="Proteomes" id="UP000095347"/>
    </source>
</evidence>
<keyword evidence="2 10" id="KW-0436">Ligase</keyword>
<protein>
    <recommendedName>
        <fullName evidence="10 11">UDP-N-acetylmuramoyl-tripeptide--D-alanyl-D-alanine ligase</fullName>
        <ecNumber evidence="10 11">6.3.2.10</ecNumber>
    </recommendedName>
    <alternativeName>
        <fullName evidence="10">D-alanyl-D-alanine-adding enzyme</fullName>
    </alternativeName>
</protein>
<keyword evidence="6 10" id="KW-0133">Cell shape</keyword>
<dbReference type="Proteomes" id="UP000095347">
    <property type="component" value="Unassembled WGS sequence"/>
</dbReference>
<dbReference type="SUPFAM" id="SSF63418">
    <property type="entry name" value="MurE/MurF N-terminal domain"/>
    <property type="match status" value="1"/>
</dbReference>
<evidence type="ECO:0000313" key="15">
    <source>
        <dbReference type="EMBL" id="OEJ67897.1"/>
    </source>
</evidence>
<comment type="similarity">
    <text evidence="10">Belongs to the MurCDEF family. MurF subfamily.</text>
</comment>
<dbReference type="GO" id="GO:0009252">
    <property type="term" value="P:peptidoglycan biosynthetic process"/>
    <property type="evidence" value="ECO:0007669"/>
    <property type="project" value="UniProtKB-UniRule"/>
</dbReference>
<dbReference type="HAMAP" id="MF_02019">
    <property type="entry name" value="MurF"/>
    <property type="match status" value="1"/>
</dbReference>
<comment type="subcellular location">
    <subcellularLocation>
        <location evidence="10 11">Cytoplasm</location>
    </subcellularLocation>
</comment>
<comment type="pathway">
    <text evidence="10 11">Cell wall biogenesis; peptidoglycan biosynthesis.</text>
</comment>
<evidence type="ECO:0000256" key="6">
    <source>
        <dbReference type="ARBA" id="ARBA00022960"/>
    </source>
</evidence>
<comment type="caution">
    <text evidence="10">Lacks conserved residue(s) required for the propagation of feature annotation.</text>
</comment>
<dbReference type="UniPathway" id="UPA00219"/>
<dbReference type="GO" id="GO:0008766">
    <property type="term" value="F:UDP-N-acetylmuramoylalanyl-D-glutamyl-2,6-diaminopimelate-D-alanyl-D-alanine ligase activity"/>
    <property type="evidence" value="ECO:0007669"/>
    <property type="project" value="RHEA"/>
</dbReference>